<dbReference type="SUPFAM" id="SSF46689">
    <property type="entry name" value="Homeodomain-like"/>
    <property type="match status" value="1"/>
</dbReference>
<name>W9C653_SCLBF</name>
<dbReference type="SMART" id="SM00389">
    <property type="entry name" value="HOX"/>
    <property type="match status" value="1"/>
</dbReference>
<protein>
    <recommendedName>
        <fullName evidence="4">Homeobox domain-containing protein</fullName>
    </recommendedName>
</protein>
<comment type="caution">
    <text evidence="5">The sequence shown here is derived from an EMBL/GenBank/DDBJ whole genome shotgun (WGS) entry which is preliminary data.</text>
</comment>
<dbReference type="Proteomes" id="UP000019487">
    <property type="component" value="Unassembled WGS sequence"/>
</dbReference>
<feature type="compositionally biased region" description="Basic residues" evidence="3">
    <location>
        <begin position="417"/>
        <end position="426"/>
    </location>
</feature>
<feature type="DNA-binding region" description="Homeobox" evidence="1">
    <location>
        <begin position="66"/>
        <end position="125"/>
    </location>
</feature>
<feature type="compositionally biased region" description="Polar residues" evidence="3">
    <location>
        <begin position="334"/>
        <end position="346"/>
    </location>
</feature>
<feature type="region of interest" description="Disordered" evidence="3">
    <location>
        <begin position="515"/>
        <end position="603"/>
    </location>
</feature>
<dbReference type="CDD" id="cd00086">
    <property type="entry name" value="homeodomain"/>
    <property type="match status" value="1"/>
</dbReference>
<evidence type="ECO:0000313" key="6">
    <source>
        <dbReference type="Proteomes" id="UP000019487"/>
    </source>
</evidence>
<gene>
    <name evidence="5" type="ORF">SBOR_9241</name>
</gene>
<accession>W9C653</accession>
<feature type="compositionally biased region" description="Polar residues" evidence="3">
    <location>
        <begin position="383"/>
        <end position="400"/>
    </location>
</feature>
<feature type="compositionally biased region" description="Basic and acidic residues" evidence="3">
    <location>
        <begin position="522"/>
        <end position="533"/>
    </location>
</feature>
<dbReference type="InterPro" id="IPR009057">
    <property type="entry name" value="Homeodomain-like_sf"/>
</dbReference>
<dbReference type="GO" id="GO:0005634">
    <property type="term" value="C:nucleus"/>
    <property type="evidence" value="ECO:0007669"/>
    <property type="project" value="UniProtKB-SubCell"/>
</dbReference>
<feature type="region of interest" description="Disordered" evidence="3">
    <location>
        <begin position="289"/>
        <end position="314"/>
    </location>
</feature>
<dbReference type="AlphaFoldDB" id="W9C653"/>
<keyword evidence="1 2" id="KW-0539">Nucleus</keyword>
<reference evidence="5 6" key="1">
    <citation type="journal article" date="2014" name="Genome Announc.">
        <title>Draft genome sequence of Sclerotinia borealis, a psychrophilic plant pathogenic fungus.</title>
        <authorList>
            <person name="Mardanov A.V."/>
            <person name="Beletsky A.V."/>
            <person name="Kadnikov V.V."/>
            <person name="Ignatov A.N."/>
            <person name="Ravin N.V."/>
        </authorList>
    </citation>
    <scope>NUCLEOTIDE SEQUENCE [LARGE SCALE GENOMIC DNA]</scope>
    <source>
        <strain evidence="6">F-4157</strain>
    </source>
</reference>
<feature type="region of interest" description="Disordered" evidence="3">
    <location>
        <begin position="334"/>
        <end position="358"/>
    </location>
</feature>
<dbReference type="OrthoDB" id="3544959at2759"/>
<feature type="compositionally biased region" description="Polar residues" evidence="3">
    <location>
        <begin position="546"/>
        <end position="556"/>
    </location>
</feature>
<evidence type="ECO:0000259" key="4">
    <source>
        <dbReference type="PROSITE" id="PS50071"/>
    </source>
</evidence>
<keyword evidence="1 2" id="KW-0238">DNA-binding</keyword>
<evidence type="ECO:0000256" key="2">
    <source>
        <dbReference type="RuleBase" id="RU000682"/>
    </source>
</evidence>
<organism evidence="5 6">
    <name type="scientific">Sclerotinia borealis (strain F-4128)</name>
    <dbReference type="NCBI Taxonomy" id="1432307"/>
    <lineage>
        <taxon>Eukaryota</taxon>
        <taxon>Fungi</taxon>
        <taxon>Dikarya</taxon>
        <taxon>Ascomycota</taxon>
        <taxon>Pezizomycotina</taxon>
        <taxon>Leotiomycetes</taxon>
        <taxon>Helotiales</taxon>
        <taxon>Sclerotiniaceae</taxon>
        <taxon>Sclerotinia</taxon>
    </lineage>
</organism>
<feature type="region of interest" description="Disordered" evidence="3">
    <location>
        <begin position="383"/>
        <end position="426"/>
    </location>
</feature>
<keyword evidence="1 2" id="KW-0371">Homeobox</keyword>
<feature type="region of interest" description="Disordered" evidence="3">
    <location>
        <begin position="220"/>
        <end position="243"/>
    </location>
</feature>
<dbReference type="Gene3D" id="1.10.10.60">
    <property type="entry name" value="Homeodomain-like"/>
    <property type="match status" value="1"/>
</dbReference>
<evidence type="ECO:0000256" key="3">
    <source>
        <dbReference type="SAM" id="MobiDB-lite"/>
    </source>
</evidence>
<keyword evidence="6" id="KW-1185">Reference proteome</keyword>
<dbReference type="Pfam" id="PF00046">
    <property type="entry name" value="Homeodomain"/>
    <property type="match status" value="1"/>
</dbReference>
<dbReference type="EMBL" id="AYSA01000638">
    <property type="protein sequence ID" value="ESZ90369.1"/>
    <property type="molecule type" value="Genomic_DNA"/>
</dbReference>
<dbReference type="GO" id="GO:0003677">
    <property type="term" value="F:DNA binding"/>
    <property type="evidence" value="ECO:0007669"/>
    <property type="project" value="UniProtKB-UniRule"/>
</dbReference>
<comment type="subcellular location">
    <subcellularLocation>
        <location evidence="1 2">Nucleus</location>
    </subcellularLocation>
</comment>
<feature type="compositionally biased region" description="Polar residues" evidence="3">
    <location>
        <begin position="127"/>
        <end position="142"/>
    </location>
</feature>
<dbReference type="InterPro" id="IPR001356">
    <property type="entry name" value="HD"/>
</dbReference>
<feature type="region of interest" description="Disordered" evidence="3">
    <location>
        <begin position="122"/>
        <end position="142"/>
    </location>
</feature>
<dbReference type="PROSITE" id="PS50071">
    <property type="entry name" value="HOMEOBOX_2"/>
    <property type="match status" value="1"/>
</dbReference>
<dbReference type="HOGENOM" id="CLU_407187_0_0_1"/>
<evidence type="ECO:0000313" key="5">
    <source>
        <dbReference type="EMBL" id="ESZ90369.1"/>
    </source>
</evidence>
<sequence length="675" mass="73217">MPKNSQHAQWLTAYFNQLPNAAVLPQTTQQIANDCNTAIGTTQGIDGVDSQIVGRHISECRRKAANTPRATRMTPGQKQVLDQAYSQSAYPSPGARMIIMHQTNLTYKQVKNWFEQKAKNVKRLRQAQPQGANGSNPQVANRSNRNATQMWKAYNADPAGYVQRLLNGTISLVDGKAIAAPNANAVRNAIALSTINNLNAHLGLGLRRPGATIGADLQYQSGNQPGQYGNQPGQMSGQAQGQQSNILPAQSINSGLNYFGAGFSYAVNEAQHTGQQNRQQAVQPVPDMTYPRVQNAQPGLGDHSDESSADPYSGSMYANYQASIPGHQHAFQSYQMAGEHQQAQQSKSEHSLDDNWGYQVPQDFTPYRQRRLAPFEGQMNNTQLINQQPQTMSKTESASPSGKRKSVGEDEMSSAGHSKKRTRVQRPLRPMPSLEYQKRHGFDITADGIVGGANSSMAAYNGLAYDNGDFSGRQLPPEFPPAFPPNFEGNGRWCKGESATGSDTASNRQVLNAYPEFPNAKDGFKNETNRGSEEPPASVTPRPRYTSPTLQASGTPNVADHQYEYPDPESASSSGRPSPQDTSNVSAGAQDAPASPERATKIPELATSLADIPDLPQDFGNLDDDDYRLARALLAENNGNLGDFDFGISAVDPSPANPSAGSLDDLIDPKLKRFR</sequence>
<proteinExistence type="predicted"/>
<evidence type="ECO:0000256" key="1">
    <source>
        <dbReference type="PROSITE-ProRule" id="PRU00108"/>
    </source>
</evidence>
<feature type="region of interest" description="Disordered" evidence="3">
    <location>
        <begin position="653"/>
        <end position="675"/>
    </location>
</feature>
<feature type="compositionally biased region" description="Polar residues" evidence="3">
    <location>
        <begin position="570"/>
        <end position="587"/>
    </location>
</feature>
<feature type="domain" description="Homeobox" evidence="4">
    <location>
        <begin position="64"/>
        <end position="124"/>
    </location>
</feature>